<gene>
    <name evidence="1" type="ORF">HYS17_11535</name>
</gene>
<organism evidence="1 2">
    <name type="scientific">Micavibrio aeruginosavorus</name>
    <dbReference type="NCBI Taxonomy" id="349221"/>
    <lineage>
        <taxon>Bacteria</taxon>
        <taxon>Pseudomonadati</taxon>
        <taxon>Bdellovibrionota</taxon>
        <taxon>Bdellovibrionia</taxon>
        <taxon>Bdellovibrionales</taxon>
        <taxon>Pseudobdellovibrionaceae</taxon>
        <taxon>Micavibrio</taxon>
    </lineage>
</organism>
<proteinExistence type="predicted"/>
<reference evidence="1 2" key="1">
    <citation type="submission" date="2020-07" db="EMBL/GenBank/DDBJ databases">
        <title>Huge and variable diversity of episymbiotic CPR bacteria and DPANN archaea in groundwater ecosystems.</title>
        <authorList>
            <person name="He C.Y."/>
            <person name="Keren R."/>
            <person name="Whittaker M."/>
            <person name="Farag I.F."/>
            <person name="Doudna J."/>
            <person name="Cate J.H.D."/>
            <person name="Banfield J.F."/>
        </authorList>
    </citation>
    <scope>NUCLEOTIDE SEQUENCE [LARGE SCALE GENOMIC DNA]</scope>
    <source>
        <strain evidence="1">NC_groundwater_70_Ag_B-0.1um_54_66</strain>
    </source>
</reference>
<evidence type="ECO:0000313" key="2">
    <source>
        <dbReference type="Proteomes" id="UP000595362"/>
    </source>
</evidence>
<name>A0A7T5R246_9BACT</name>
<dbReference type="EMBL" id="CP066681">
    <property type="protein sequence ID" value="QQG36104.1"/>
    <property type="molecule type" value="Genomic_DNA"/>
</dbReference>
<accession>A0A7T5R246</accession>
<dbReference type="AlphaFoldDB" id="A0A7T5R246"/>
<dbReference type="Proteomes" id="UP000595362">
    <property type="component" value="Chromosome"/>
</dbReference>
<protein>
    <submittedName>
        <fullName evidence="1">Uncharacterized protein</fullName>
    </submittedName>
</protein>
<sequence>MNSFSAIESRHGERGNVLFLILIAVALFAALSYAVTQSTRSGGGASDNETGLINSAQLTQYPAGVRTAVVRMIIGGTDVNNIEFNPPSNFQASSPSVGVFHPSAGGATYATAPVEIMDPADGNTGGEWVFNAENQINFIGTTDGGGPTAATAEVIAFLPGITQSVCQRINTELGLPANAPTESGLDIASLMDDATPGICDPACAGGTIGGDVTDLDGQPYGCFQHPAGVYVYYHVLVER</sequence>
<evidence type="ECO:0000313" key="1">
    <source>
        <dbReference type="EMBL" id="QQG36104.1"/>
    </source>
</evidence>